<gene>
    <name evidence="2" type="ORF">H9872_03580</name>
</gene>
<protein>
    <recommendedName>
        <fullName evidence="4">YbbR domain-containing protein</fullName>
    </recommendedName>
</protein>
<dbReference type="PANTHER" id="PTHR37804">
    <property type="entry name" value="CDAA REGULATORY PROTEIN CDAR"/>
    <property type="match status" value="1"/>
</dbReference>
<dbReference type="AlphaFoldDB" id="A0A9E2KBV4"/>
<reference evidence="2" key="1">
    <citation type="journal article" date="2021" name="PeerJ">
        <title>Extensive microbial diversity within the chicken gut microbiome revealed by metagenomics and culture.</title>
        <authorList>
            <person name="Gilroy R."/>
            <person name="Ravi A."/>
            <person name="Getino M."/>
            <person name="Pursley I."/>
            <person name="Horton D.L."/>
            <person name="Alikhan N.F."/>
            <person name="Baker D."/>
            <person name="Gharbi K."/>
            <person name="Hall N."/>
            <person name="Watson M."/>
            <person name="Adriaenssens E.M."/>
            <person name="Foster-Nyarko E."/>
            <person name="Jarju S."/>
            <person name="Secka A."/>
            <person name="Antonio M."/>
            <person name="Oren A."/>
            <person name="Chaudhuri R.R."/>
            <person name="La Ragione R."/>
            <person name="Hildebrand F."/>
            <person name="Pallen M.J."/>
        </authorList>
    </citation>
    <scope>NUCLEOTIDE SEQUENCE</scope>
    <source>
        <strain evidence="2">B5-657</strain>
    </source>
</reference>
<proteinExistence type="predicted"/>
<dbReference type="Pfam" id="PF07949">
    <property type="entry name" value="YbbR"/>
    <property type="match status" value="1"/>
</dbReference>
<dbReference type="Proteomes" id="UP000824229">
    <property type="component" value="Unassembled WGS sequence"/>
</dbReference>
<dbReference type="EMBL" id="JAHLFQ010000071">
    <property type="protein sequence ID" value="MBU3803827.1"/>
    <property type="molecule type" value="Genomic_DNA"/>
</dbReference>
<evidence type="ECO:0000313" key="3">
    <source>
        <dbReference type="Proteomes" id="UP000824229"/>
    </source>
</evidence>
<dbReference type="InterPro" id="IPR012505">
    <property type="entry name" value="YbbR"/>
</dbReference>
<dbReference type="Gene3D" id="2.170.120.30">
    <property type="match status" value="1"/>
</dbReference>
<dbReference type="InterPro" id="IPR053154">
    <property type="entry name" value="c-di-AMP_regulator"/>
</dbReference>
<comment type="caution">
    <text evidence="2">The sequence shown here is derived from an EMBL/GenBank/DDBJ whole genome shotgun (WGS) entry which is preliminary data.</text>
</comment>
<sequence>MNKLFTENLPWKITSLVLAFVLWVFVINTQNPTQPQEISWIKVEIKGLEELEQLGYELTNKDEILSQNFKVVVSGPRLETDKLVTDPKRIVATLDLTDYINNLTQDTIQDTANYKISVNLDSYSVTVKDRKPQVKKILIDKIDSKEQRIIAEISKDITDNYTLLGDGKPIITPEKIKITGAKSDIDRVSEAKVFIEAKDFSEDQLVNNLEIRLFDADGVEIEGLQMSTNEAEVKLPIGSEKVVPIKANFTGEVPEGYVLMNTIISPTEVTIVGKAEVLANINEIELVAIDKSTVTQTDLRQVDMILPEGVMTLIDNKVSVSLEVIEESTFPYTVPTNEMNLAVEGIGENLTYEILTPSIEIVVSALPNTLLLYNEADIKELVKATLNLTGYIEGEYTLPLEIVPPKDTRIVNGPININVRIKGLNQDESSSLPDNENQVGDSIGSDNNQNIDSENTEE</sequence>
<accession>A0A9E2KBV4</accession>
<evidence type="ECO:0000256" key="1">
    <source>
        <dbReference type="SAM" id="MobiDB-lite"/>
    </source>
</evidence>
<reference evidence="2" key="2">
    <citation type="submission" date="2021-04" db="EMBL/GenBank/DDBJ databases">
        <authorList>
            <person name="Gilroy R."/>
        </authorList>
    </citation>
    <scope>NUCLEOTIDE SEQUENCE</scope>
    <source>
        <strain evidence="2">B5-657</strain>
    </source>
</reference>
<organism evidence="2 3">
    <name type="scientific">Candidatus Cellulosilyticum pullistercoris</name>
    <dbReference type="NCBI Taxonomy" id="2838521"/>
    <lineage>
        <taxon>Bacteria</taxon>
        <taxon>Bacillati</taxon>
        <taxon>Bacillota</taxon>
        <taxon>Clostridia</taxon>
        <taxon>Lachnospirales</taxon>
        <taxon>Cellulosilyticaceae</taxon>
        <taxon>Cellulosilyticum</taxon>
    </lineage>
</organism>
<name>A0A9E2KBV4_9FIRM</name>
<evidence type="ECO:0000313" key="2">
    <source>
        <dbReference type="EMBL" id="MBU3803827.1"/>
    </source>
</evidence>
<evidence type="ECO:0008006" key="4">
    <source>
        <dbReference type="Google" id="ProtNLM"/>
    </source>
</evidence>
<feature type="region of interest" description="Disordered" evidence="1">
    <location>
        <begin position="426"/>
        <end position="458"/>
    </location>
</feature>
<dbReference type="Gene3D" id="2.170.120.40">
    <property type="entry name" value="YbbR-like domain"/>
    <property type="match status" value="2"/>
</dbReference>
<dbReference type="PANTHER" id="PTHR37804:SF1">
    <property type="entry name" value="CDAA REGULATORY PROTEIN CDAR"/>
    <property type="match status" value="1"/>
</dbReference>